<evidence type="ECO:0000313" key="2">
    <source>
        <dbReference type="EMBL" id="MFC4221141.1"/>
    </source>
</evidence>
<dbReference type="RefSeq" id="WP_379765346.1">
    <property type="nucleotide sequence ID" value="NZ_JBHSCL010000007.1"/>
</dbReference>
<gene>
    <name evidence="2" type="ORF">ACFOWS_13390</name>
</gene>
<proteinExistence type="predicted"/>
<keyword evidence="3" id="KW-1185">Reference proteome</keyword>
<dbReference type="GO" id="GO:0004722">
    <property type="term" value="F:protein serine/threonine phosphatase activity"/>
    <property type="evidence" value="ECO:0007669"/>
    <property type="project" value="UniProtKB-EC"/>
</dbReference>
<dbReference type="Pfam" id="PF13672">
    <property type="entry name" value="PP2C_2"/>
    <property type="match status" value="1"/>
</dbReference>
<accession>A0ABV8PPD5</accession>
<organism evidence="2 3">
    <name type="scientific">Flagellimonas marina</name>
    <dbReference type="NCBI Taxonomy" id="1775168"/>
    <lineage>
        <taxon>Bacteria</taxon>
        <taxon>Pseudomonadati</taxon>
        <taxon>Bacteroidota</taxon>
        <taxon>Flavobacteriia</taxon>
        <taxon>Flavobacteriales</taxon>
        <taxon>Flavobacteriaceae</taxon>
        <taxon>Flagellimonas</taxon>
    </lineage>
</organism>
<dbReference type="SMART" id="SM00332">
    <property type="entry name" value="PP2Cc"/>
    <property type="match status" value="1"/>
</dbReference>
<protein>
    <submittedName>
        <fullName evidence="2">PP2C family protein-serine/threonine phosphatase</fullName>
        <ecNumber evidence="2">3.1.3.16</ecNumber>
    </submittedName>
</protein>
<dbReference type="InterPro" id="IPR001932">
    <property type="entry name" value="PPM-type_phosphatase-like_dom"/>
</dbReference>
<dbReference type="EMBL" id="JBHSCL010000007">
    <property type="protein sequence ID" value="MFC4221141.1"/>
    <property type="molecule type" value="Genomic_DNA"/>
</dbReference>
<evidence type="ECO:0000259" key="1">
    <source>
        <dbReference type="PROSITE" id="PS51746"/>
    </source>
</evidence>
<comment type="caution">
    <text evidence="2">The sequence shown here is derived from an EMBL/GenBank/DDBJ whole genome shotgun (WGS) entry which is preliminary data.</text>
</comment>
<dbReference type="Gene3D" id="3.60.40.10">
    <property type="entry name" value="PPM-type phosphatase domain"/>
    <property type="match status" value="1"/>
</dbReference>
<keyword evidence="2" id="KW-0378">Hydrolase</keyword>
<dbReference type="PROSITE" id="PS51746">
    <property type="entry name" value="PPM_2"/>
    <property type="match status" value="1"/>
</dbReference>
<dbReference type="Proteomes" id="UP001595841">
    <property type="component" value="Unassembled WGS sequence"/>
</dbReference>
<dbReference type="SMART" id="SM00331">
    <property type="entry name" value="PP2C_SIG"/>
    <property type="match status" value="1"/>
</dbReference>
<dbReference type="SUPFAM" id="SSF81606">
    <property type="entry name" value="PP2C-like"/>
    <property type="match status" value="1"/>
</dbReference>
<evidence type="ECO:0000313" key="3">
    <source>
        <dbReference type="Proteomes" id="UP001595841"/>
    </source>
</evidence>
<reference evidence="3" key="1">
    <citation type="journal article" date="2019" name="Int. J. Syst. Evol. Microbiol.">
        <title>The Global Catalogue of Microorganisms (GCM) 10K type strain sequencing project: providing services to taxonomists for standard genome sequencing and annotation.</title>
        <authorList>
            <consortium name="The Broad Institute Genomics Platform"/>
            <consortium name="The Broad Institute Genome Sequencing Center for Infectious Disease"/>
            <person name="Wu L."/>
            <person name="Ma J."/>
        </authorList>
    </citation>
    <scope>NUCLEOTIDE SEQUENCE [LARGE SCALE GENOMIC DNA]</scope>
    <source>
        <strain evidence="3">CGMCC 1.15774</strain>
    </source>
</reference>
<sequence>MKLFSPVHCHEIGQRSNNEDTIYPSVATEHTRLFIVCDGVGGQAKGEVASSMVCRGFSNYILENPIENIEDETYLTSALQQVELNMGDYLEAHPEATGMASTLTLLLIPDKEEKALIGWVGDSRVYHIRDGEILFQTKDHSVVQSMVDMGEITEEEAQTHPKRNIITRAINGANPTRIDQKIVSEVKKNDFFLLCTDGILETLTKKEILEWFKSQASAEEIKSKILAYAKDVTKDNYSMYLVKIAE</sequence>
<dbReference type="EC" id="3.1.3.16" evidence="2"/>
<name>A0ABV8PPD5_9FLAO</name>
<dbReference type="CDD" id="cd00143">
    <property type="entry name" value="PP2Cc"/>
    <property type="match status" value="1"/>
</dbReference>
<dbReference type="InterPro" id="IPR036457">
    <property type="entry name" value="PPM-type-like_dom_sf"/>
</dbReference>
<feature type="domain" description="PPM-type phosphatase" evidence="1">
    <location>
        <begin position="5"/>
        <end position="244"/>
    </location>
</feature>